<protein>
    <submittedName>
        <fullName evidence="2">Amino acid-binding protein</fullName>
    </submittedName>
</protein>
<dbReference type="EMBL" id="QFXE01000013">
    <property type="protein sequence ID" value="RDH85363.1"/>
    <property type="molecule type" value="Genomic_DNA"/>
</dbReference>
<dbReference type="PROSITE" id="PS51671">
    <property type="entry name" value="ACT"/>
    <property type="match status" value="1"/>
</dbReference>
<sequence length="170" mass="18289">MDWQMMTLVGEDRLGIVSRVTDALYRGGCSLGETSMMRLGGNFTIMMMVSAGDQPLETLIAQVADELQLQVHIDLIRGALHQHRVPNFQVRVVGADRAGIVAGVTGALAESGFNVLELESDVAGSAEQPVYIMTIQGYSEETLERLQSALDGLGGEEIELNISPIETLIG</sequence>
<dbReference type="Gene3D" id="3.30.70.260">
    <property type="match status" value="2"/>
</dbReference>
<dbReference type="AlphaFoldDB" id="A0A370DKH4"/>
<evidence type="ECO:0000259" key="1">
    <source>
        <dbReference type="PROSITE" id="PS51671"/>
    </source>
</evidence>
<dbReference type="InterPro" id="IPR045865">
    <property type="entry name" value="ACT-like_dom_sf"/>
</dbReference>
<reference evidence="2 3" key="1">
    <citation type="journal article" date="2018" name="ISME J.">
        <title>Endosymbiont genomes yield clues of tubeworm success.</title>
        <authorList>
            <person name="Li Y."/>
            <person name="Liles M.R."/>
            <person name="Halanych K.M."/>
        </authorList>
    </citation>
    <scope>NUCLEOTIDE SEQUENCE [LARGE SCALE GENOMIC DNA]</scope>
    <source>
        <strain evidence="2">A1462</strain>
    </source>
</reference>
<dbReference type="InterPro" id="IPR050990">
    <property type="entry name" value="UPF0237/GcvR_regulator"/>
</dbReference>
<comment type="caution">
    <text evidence="2">The sequence shown here is derived from an EMBL/GenBank/DDBJ whole genome shotgun (WGS) entry which is preliminary data.</text>
</comment>
<keyword evidence="3" id="KW-1185">Reference proteome</keyword>
<dbReference type="PANTHER" id="PTHR34875:SF6">
    <property type="entry name" value="UPF0237 PROTEIN MJ1558"/>
    <property type="match status" value="1"/>
</dbReference>
<name>A0A370DKH4_9GAMM</name>
<gene>
    <name evidence="2" type="ORF">DIZ78_10380</name>
</gene>
<evidence type="ECO:0000313" key="2">
    <source>
        <dbReference type="EMBL" id="RDH85363.1"/>
    </source>
</evidence>
<accession>A0A370DKH4</accession>
<evidence type="ECO:0000313" key="3">
    <source>
        <dbReference type="Proteomes" id="UP000254771"/>
    </source>
</evidence>
<dbReference type="Proteomes" id="UP000254771">
    <property type="component" value="Unassembled WGS sequence"/>
</dbReference>
<proteinExistence type="predicted"/>
<organism evidence="2 3">
    <name type="scientific">endosymbiont of Escarpia spicata</name>
    <dbReference type="NCBI Taxonomy" id="2200908"/>
    <lineage>
        <taxon>Bacteria</taxon>
        <taxon>Pseudomonadati</taxon>
        <taxon>Pseudomonadota</taxon>
        <taxon>Gammaproteobacteria</taxon>
        <taxon>sulfur-oxidizing symbionts</taxon>
    </lineage>
</organism>
<dbReference type="PANTHER" id="PTHR34875">
    <property type="entry name" value="UPF0237 PROTEIN MJ1558"/>
    <property type="match status" value="1"/>
</dbReference>
<dbReference type="Pfam" id="PF13740">
    <property type="entry name" value="ACT_6"/>
    <property type="match status" value="2"/>
</dbReference>
<dbReference type="InterPro" id="IPR002912">
    <property type="entry name" value="ACT_dom"/>
</dbReference>
<dbReference type="SUPFAM" id="SSF55021">
    <property type="entry name" value="ACT-like"/>
    <property type="match status" value="2"/>
</dbReference>
<feature type="domain" description="ACT" evidence="1">
    <location>
        <begin position="89"/>
        <end position="165"/>
    </location>
</feature>